<keyword evidence="1" id="KW-0812">Transmembrane</keyword>
<dbReference type="RefSeq" id="WP_120109030.1">
    <property type="nucleotide sequence ID" value="NZ_RAHJ01000018.1"/>
</dbReference>
<dbReference type="OrthoDB" id="9799456at2"/>
<sequence>MTPTDSTAIDHAHPAELPATYWQAARRGASGHCPRCGGGELFRKWLKPVDRCRACGQDWTLARADDIPAYIAIFATGHLLAPLMIMLILDFDMSSWAASAIIIPLATAMVLLGLQPTKGAVIALQWWLGMLGFKRERPDTSPISDRK</sequence>
<evidence type="ECO:0000256" key="1">
    <source>
        <dbReference type="SAM" id="Phobius"/>
    </source>
</evidence>
<dbReference type="EMBL" id="RAHJ01000018">
    <property type="protein sequence ID" value="RJX67981.1"/>
    <property type="molecule type" value="Genomic_DNA"/>
</dbReference>
<organism evidence="2 3">
    <name type="scientific">Tsuneonella suprasediminis</name>
    <dbReference type="NCBI Taxonomy" id="2306996"/>
    <lineage>
        <taxon>Bacteria</taxon>
        <taxon>Pseudomonadati</taxon>
        <taxon>Pseudomonadota</taxon>
        <taxon>Alphaproteobacteria</taxon>
        <taxon>Sphingomonadales</taxon>
        <taxon>Erythrobacteraceae</taxon>
        <taxon>Tsuneonella</taxon>
    </lineage>
</organism>
<dbReference type="InterPro" id="IPR009325">
    <property type="entry name" value="DUF983"/>
</dbReference>
<feature type="transmembrane region" description="Helical" evidence="1">
    <location>
        <begin position="67"/>
        <end position="89"/>
    </location>
</feature>
<keyword evidence="1" id="KW-0472">Membrane</keyword>
<evidence type="ECO:0000313" key="3">
    <source>
        <dbReference type="Proteomes" id="UP000284322"/>
    </source>
</evidence>
<keyword evidence="1" id="KW-1133">Transmembrane helix</keyword>
<gene>
    <name evidence="2" type="ORF">D6858_08550</name>
</gene>
<protein>
    <submittedName>
        <fullName evidence="2">DUF983 domain-containing protein</fullName>
    </submittedName>
</protein>
<name>A0A419R235_9SPHN</name>
<feature type="transmembrane region" description="Helical" evidence="1">
    <location>
        <begin position="95"/>
        <end position="114"/>
    </location>
</feature>
<dbReference type="AlphaFoldDB" id="A0A419R235"/>
<dbReference type="Pfam" id="PF06170">
    <property type="entry name" value="DUF983"/>
    <property type="match status" value="1"/>
</dbReference>
<evidence type="ECO:0000313" key="2">
    <source>
        <dbReference type="EMBL" id="RJX67981.1"/>
    </source>
</evidence>
<accession>A0A419R235</accession>
<dbReference type="Proteomes" id="UP000284322">
    <property type="component" value="Unassembled WGS sequence"/>
</dbReference>
<reference evidence="2 3" key="1">
    <citation type="submission" date="2018-09" db="EMBL/GenBank/DDBJ databases">
        <title>Altererythrobacter sp.Ery1 and Ery12, the genome sequencing of novel strains in genus Alterythrobacter.</title>
        <authorList>
            <person name="Cheng H."/>
            <person name="Wu Y.-H."/>
            <person name="Fang C."/>
            <person name="Xu X.-W."/>
        </authorList>
    </citation>
    <scope>NUCLEOTIDE SEQUENCE [LARGE SCALE GENOMIC DNA]</scope>
    <source>
        <strain evidence="2 3">Ery12</strain>
    </source>
</reference>
<comment type="caution">
    <text evidence="2">The sequence shown here is derived from an EMBL/GenBank/DDBJ whole genome shotgun (WGS) entry which is preliminary data.</text>
</comment>
<proteinExistence type="predicted"/>
<keyword evidence="3" id="KW-1185">Reference proteome</keyword>